<evidence type="ECO:0000313" key="2">
    <source>
        <dbReference type="Proteomes" id="UP001322277"/>
    </source>
</evidence>
<name>A0AAX4J0S2_9PEZI</name>
<dbReference type="GeneID" id="87950455"/>
<protein>
    <submittedName>
        <fullName evidence="1">Uncharacterized protein</fullName>
    </submittedName>
</protein>
<dbReference type="KEGG" id="cdet:87950455"/>
<gene>
    <name evidence="1" type="ORF">CDEST_13955</name>
</gene>
<dbReference type="RefSeq" id="XP_062786162.1">
    <property type="nucleotide sequence ID" value="XM_062930111.1"/>
</dbReference>
<organism evidence="1 2">
    <name type="scientific">Colletotrichum destructivum</name>
    <dbReference type="NCBI Taxonomy" id="34406"/>
    <lineage>
        <taxon>Eukaryota</taxon>
        <taxon>Fungi</taxon>
        <taxon>Dikarya</taxon>
        <taxon>Ascomycota</taxon>
        <taxon>Pezizomycotina</taxon>
        <taxon>Sordariomycetes</taxon>
        <taxon>Hypocreomycetidae</taxon>
        <taxon>Glomerellales</taxon>
        <taxon>Glomerellaceae</taxon>
        <taxon>Colletotrichum</taxon>
        <taxon>Colletotrichum destructivum species complex</taxon>
    </lineage>
</organism>
<dbReference type="EMBL" id="CP137313">
    <property type="protein sequence ID" value="WQF88941.1"/>
    <property type="molecule type" value="Genomic_DNA"/>
</dbReference>
<reference evidence="2" key="1">
    <citation type="journal article" date="2023" name="bioRxiv">
        <title>Complete genome of the Medicago anthracnose fungus, Colletotrichum destructivum, reveals a mini-chromosome-like region within a core chromosome.</title>
        <authorList>
            <person name="Lapalu N."/>
            <person name="Simon A."/>
            <person name="Lu A."/>
            <person name="Plaumann P.-L."/>
            <person name="Amselem J."/>
            <person name="Pigne S."/>
            <person name="Auger A."/>
            <person name="Koch C."/>
            <person name="Dallery J.-F."/>
            <person name="O'Connell R.J."/>
        </authorList>
    </citation>
    <scope>NUCLEOTIDE SEQUENCE [LARGE SCALE GENOMIC DNA]</scope>
    <source>
        <strain evidence="2">CBS 520.97</strain>
    </source>
</reference>
<dbReference type="Proteomes" id="UP001322277">
    <property type="component" value="Chromosome 9"/>
</dbReference>
<keyword evidence="2" id="KW-1185">Reference proteome</keyword>
<accession>A0AAX4J0S2</accession>
<sequence>MRSVDSSRIRSTTGNSSATCRVICNLATGPSHGSCGQSFPVRSLNVASEAQRKRRTVGRHKPILVLVSFGLTV</sequence>
<dbReference type="AlphaFoldDB" id="A0AAX4J0S2"/>
<proteinExistence type="predicted"/>
<evidence type="ECO:0000313" key="1">
    <source>
        <dbReference type="EMBL" id="WQF88941.1"/>
    </source>
</evidence>